<evidence type="ECO:0000313" key="8">
    <source>
        <dbReference type="EMBL" id="ANY87738.1"/>
    </source>
</evidence>
<organism evidence="8">
    <name type="scientific">Pseudomonas putida</name>
    <name type="common">Arthrobacter siderocapsulatus</name>
    <dbReference type="NCBI Taxonomy" id="303"/>
    <lineage>
        <taxon>Bacteria</taxon>
        <taxon>Pseudomonadati</taxon>
        <taxon>Pseudomonadota</taxon>
        <taxon>Gammaproteobacteria</taxon>
        <taxon>Pseudomonadales</taxon>
        <taxon>Pseudomonadaceae</taxon>
        <taxon>Pseudomonas</taxon>
    </lineage>
</organism>
<evidence type="ECO:0000256" key="5">
    <source>
        <dbReference type="ARBA" id="ARBA00022729"/>
    </source>
</evidence>
<evidence type="ECO:0000256" key="1">
    <source>
        <dbReference type="ARBA" id="ARBA00004571"/>
    </source>
</evidence>
<keyword evidence="5" id="KW-0732">Signal</keyword>
<dbReference type="PANTHER" id="PTHR35093:SF8">
    <property type="entry name" value="OUTER MEMBRANE PROTEIN NMB0088-RELATED"/>
    <property type="match status" value="1"/>
</dbReference>
<dbReference type="EMBL" id="CP016634">
    <property type="protein sequence ID" value="ANY87738.1"/>
    <property type="molecule type" value="Genomic_DNA"/>
</dbReference>
<evidence type="ECO:0000256" key="4">
    <source>
        <dbReference type="ARBA" id="ARBA00022692"/>
    </source>
</evidence>
<dbReference type="Gene3D" id="2.40.160.60">
    <property type="entry name" value="Outer membrane protein transport protein (OMPP1/FadL/TodX)"/>
    <property type="match status" value="1"/>
</dbReference>
<comment type="subcellular location">
    <subcellularLocation>
        <location evidence="1">Cell outer membrane</location>
        <topology evidence="1">Multi-pass membrane protein</topology>
    </subcellularLocation>
</comment>
<keyword evidence="4" id="KW-0812">Transmembrane</keyword>
<dbReference type="AlphaFoldDB" id="A0A1B2F614"/>
<evidence type="ECO:0000256" key="2">
    <source>
        <dbReference type="ARBA" id="ARBA00008163"/>
    </source>
</evidence>
<reference evidence="8" key="1">
    <citation type="submission" date="2016-07" db="EMBL/GenBank/DDBJ databases">
        <title>New class B carbapenemase carried by novel plasmid in Pseudomonas putida enviromental strain in eastern Amazonia.</title>
        <authorList>
            <person name="Souza C.O."/>
            <person name="Lima K.V."/>
            <person name="Brasiliense D.M."/>
            <person name="Perez-Chaparro P.J."/>
            <person name="Mamizuka E.M."/>
            <person name="Lima M.O."/>
            <person name="Lima L.N."/>
            <person name="McCulloch J.A."/>
        </authorList>
    </citation>
    <scope>NUCLEOTIDE SEQUENCE [LARGE SCALE GENOMIC DNA]</scope>
    <source>
        <strain evidence="8">IEC33019</strain>
    </source>
</reference>
<name>A0A1B2F614_PSEPU</name>
<comment type="similarity">
    <text evidence="2">Belongs to the OmpP1/FadL family.</text>
</comment>
<evidence type="ECO:0000256" key="6">
    <source>
        <dbReference type="ARBA" id="ARBA00023136"/>
    </source>
</evidence>
<proteinExistence type="inferred from homology"/>
<keyword evidence="3" id="KW-1134">Transmembrane beta strand</keyword>
<dbReference type="InterPro" id="IPR005017">
    <property type="entry name" value="OMPP1/FadL/TodX"/>
</dbReference>
<dbReference type="SUPFAM" id="SSF56935">
    <property type="entry name" value="Porins"/>
    <property type="match status" value="1"/>
</dbReference>
<sequence>MMTHRVSTEHGKARGFKAIRLPTLVAPAITYALLLGSTYANAGGILIYEAGQEGNGLANAGAAALAKDPSVLMNNPAGLTQLQGTQVSANAQVILGDVHFSRDSNNQFDGNEGGNALHYLPGASLFISHQLNDRAAIGFGMYGNFGLALDYDDDWAGRYFNQEAAIIGISFQPTLAYKFTDDLSVGIGPRIMYSYYRTEMAINNNLLGLRDRPDGQLEYKDTDVGTGVNLGVLYQLSPRTKLGFAYTSKIKLEFEDSPDVRNISNPILNAGLRRLDVDTLALDLNVPQTATFSVAHELDEQWTLLGSLGWQDWSDFGDVGVDVDANNGGISRTVNRKYKDTWHASLGTQYQATPRLRWSMGLGYDSSAVDDEDRTVDNPMGESWRLATGVNYMIDEGLDVHLAYTLIWLGDMAVEQTKSRSGNTLSGSFDNSALHIIGGGATWRF</sequence>
<dbReference type="RefSeq" id="WP_244509721.1">
    <property type="nucleotide sequence ID" value="NZ_CP016634.1"/>
</dbReference>
<gene>
    <name evidence="8" type="primary">ompP1</name>
    <name evidence="8" type="ORF">IEC33019_2183</name>
</gene>
<dbReference type="PANTHER" id="PTHR35093">
    <property type="entry name" value="OUTER MEMBRANE PROTEIN NMB0088-RELATED"/>
    <property type="match status" value="1"/>
</dbReference>
<evidence type="ECO:0000256" key="3">
    <source>
        <dbReference type="ARBA" id="ARBA00022452"/>
    </source>
</evidence>
<dbReference type="GO" id="GO:0009279">
    <property type="term" value="C:cell outer membrane"/>
    <property type="evidence" value="ECO:0007669"/>
    <property type="project" value="UniProtKB-SubCell"/>
</dbReference>
<accession>A0A1B2F614</accession>
<keyword evidence="7" id="KW-0998">Cell outer membrane</keyword>
<dbReference type="GO" id="GO:0015483">
    <property type="term" value="F:long-chain fatty acid transporting porin activity"/>
    <property type="evidence" value="ECO:0007669"/>
    <property type="project" value="TreeGrafter"/>
</dbReference>
<keyword evidence="6" id="KW-0472">Membrane</keyword>
<evidence type="ECO:0000256" key="7">
    <source>
        <dbReference type="ARBA" id="ARBA00023237"/>
    </source>
</evidence>
<dbReference type="Pfam" id="PF03349">
    <property type="entry name" value="Toluene_X"/>
    <property type="match status" value="1"/>
</dbReference>
<protein>
    <submittedName>
        <fullName evidence="8">Outer membrane protein P1</fullName>
    </submittedName>
</protein>